<dbReference type="OrthoDB" id="9805514at2"/>
<dbReference type="PANTHER" id="PTHR45772:SF9">
    <property type="entry name" value="CONSERVED COMPONENT OF ABC TRANSPORTER FOR NATURAL AMINO ACIDS"/>
    <property type="match status" value="1"/>
</dbReference>
<dbReference type="PANTHER" id="PTHR45772">
    <property type="entry name" value="CONSERVED COMPONENT OF ABC TRANSPORTER FOR NATURAL AMINO ACIDS-RELATED"/>
    <property type="match status" value="1"/>
</dbReference>
<dbReference type="PROSITE" id="PS50893">
    <property type="entry name" value="ABC_TRANSPORTER_2"/>
    <property type="match status" value="1"/>
</dbReference>
<dbReference type="InterPro" id="IPR017871">
    <property type="entry name" value="ABC_transporter-like_CS"/>
</dbReference>
<feature type="domain" description="ABC transporter" evidence="4">
    <location>
        <begin position="5"/>
        <end position="243"/>
    </location>
</feature>
<comment type="caution">
    <text evidence="5">The sequence shown here is derived from an EMBL/GenBank/DDBJ whole genome shotgun (WGS) entry which is preliminary data.</text>
</comment>
<keyword evidence="6" id="KW-1185">Reference proteome</keyword>
<reference evidence="5 6" key="1">
    <citation type="submission" date="2020-07" db="EMBL/GenBank/DDBJ databases">
        <title>Sequencing the genomes of 1000 actinobacteria strains.</title>
        <authorList>
            <person name="Klenk H.-P."/>
        </authorList>
    </citation>
    <scope>NUCLEOTIDE SEQUENCE [LARGE SCALE GENOMIC DNA]</scope>
    <source>
        <strain evidence="5 6">DSM 19970</strain>
    </source>
</reference>
<dbReference type="Proteomes" id="UP000547973">
    <property type="component" value="Unassembled WGS sequence"/>
</dbReference>
<evidence type="ECO:0000313" key="6">
    <source>
        <dbReference type="Proteomes" id="UP000547973"/>
    </source>
</evidence>
<dbReference type="SUPFAM" id="SSF52540">
    <property type="entry name" value="P-loop containing nucleoside triphosphate hydrolases"/>
    <property type="match status" value="1"/>
</dbReference>
<protein>
    <submittedName>
        <fullName evidence="5">ABC-type branched-subunit amino acid transport system ATPase component</fullName>
    </submittedName>
</protein>
<dbReference type="Gene3D" id="3.40.50.300">
    <property type="entry name" value="P-loop containing nucleotide triphosphate hydrolases"/>
    <property type="match status" value="1"/>
</dbReference>
<keyword evidence="2" id="KW-0547">Nucleotide-binding</keyword>
<dbReference type="InterPro" id="IPR003439">
    <property type="entry name" value="ABC_transporter-like_ATP-bd"/>
</dbReference>
<dbReference type="GO" id="GO:0005886">
    <property type="term" value="C:plasma membrane"/>
    <property type="evidence" value="ECO:0007669"/>
    <property type="project" value="TreeGrafter"/>
</dbReference>
<dbReference type="InterPro" id="IPR051120">
    <property type="entry name" value="ABC_AA/LPS_Transport"/>
</dbReference>
<evidence type="ECO:0000256" key="2">
    <source>
        <dbReference type="ARBA" id="ARBA00022741"/>
    </source>
</evidence>
<dbReference type="PROSITE" id="PS00211">
    <property type="entry name" value="ABC_TRANSPORTER_1"/>
    <property type="match status" value="1"/>
</dbReference>
<proteinExistence type="predicted"/>
<dbReference type="RefSeq" id="WP_062074820.1">
    <property type="nucleotide sequence ID" value="NZ_BBRC01000004.1"/>
</dbReference>
<dbReference type="AlphaFoldDB" id="A0A7Y9Z9M0"/>
<dbReference type="GO" id="GO:0016887">
    <property type="term" value="F:ATP hydrolysis activity"/>
    <property type="evidence" value="ECO:0007669"/>
    <property type="project" value="InterPro"/>
</dbReference>
<accession>A0A7Y9Z9M0</accession>
<dbReference type="InterPro" id="IPR032823">
    <property type="entry name" value="BCA_ABC_TP_C"/>
</dbReference>
<name>A0A7Y9Z9M0_9MICO</name>
<evidence type="ECO:0000259" key="4">
    <source>
        <dbReference type="PROSITE" id="PS50893"/>
    </source>
</evidence>
<sequence length="243" mass="26200">MSALLEVAGLTKRFGGVTAVDNCSFSVEKGTITALIGPNGSGKTTAFNMITGYLKADAGTMRFNGHDVAKPNPAKLYRSGLSRTFQQARIFPELSVRENLVVASGFSWGDLFGMRVSKSDRAAANEMLEEFRLDALADLRAADLSYGQRKLLEFAAVLMSSPKLVLLDEPTAGVNPVMIDTMERHVRARHAEGVTFLIVEHDMQLVMRLCDPVIVLDNGAPIATGKPADVQSNPLVLDAYLGA</sequence>
<organism evidence="5 6">
    <name type="scientific">Demequina lutea</name>
    <dbReference type="NCBI Taxonomy" id="431489"/>
    <lineage>
        <taxon>Bacteria</taxon>
        <taxon>Bacillati</taxon>
        <taxon>Actinomycetota</taxon>
        <taxon>Actinomycetes</taxon>
        <taxon>Micrococcales</taxon>
        <taxon>Demequinaceae</taxon>
        <taxon>Demequina</taxon>
    </lineage>
</organism>
<dbReference type="SMART" id="SM00382">
    <property type="entry name" value="AAA"/>
    <property type="match status" value="1"/>
</dbReference>
<evidence type="ECO:0000256" key="3">
    <source>
        <dbReference type="ARBA" id="ARBA00022840"/>
    </source>
</evidence>
<keyword evidence="3" id="KW-0067">ATP-binding</keyword>
<dbReference type="InterPro" id="IPR027417">
    <property type="entry name" value="P-loop_NTPase"/>
</dbReference>
<keyword evidence="1" id="KW-0813">Transport</keyword>
<dbReference type="Pfam" id="PF12399">
    <property type="entry name" value="BCA_ABC_TP_C"/>
    <property type="match status" value="1"/>
</dbReference>
<dbReference type="EMBL" id="JACBZO010000001">
    <property type="protein sequence ID" value="NYI40193.1"/>
    <property type="molecule type" value="Genomic_DNA"/>
</dbReference>
<dbReference type="GO" id="GO:0005524">
    <property type="term" value="F:ATP binding"/>
    <property type="evidence" value="ECO:0007669"/>
    <property type="project" value="UniProtKB-KW"/>
</dbReference>
<gene>
    <name evidence="5" type="ORF">BKA03_000312</name>
</gene>
<evidence type="ECO:0000313" key="5">
    <source>
        <dbReference type="EMBL" id="NYI40193.1"/>
    </source>
</evidence>
<evidence type="ECO:0000256" key="1">
    <source>
        <dbReference type="ARBA" id="ARBA00022448"/>
    </source>
</evidence>
<dbReference type="CDD" id="cd03219">
    <property type="entry name" value="ABC_Mj1267_LivG_branched"/>
    <property type="match status" value="1"/>
</dbReference>
<dbReference type="Pfam" id="PF00005">
    <property type="entry name" value="ABC_tran"/>
    <property type="match status" value="1"/>
</dbReference>
<dbReference type="InterPro" id="IPR003593">
    <property type="entry name" value="AAA+_ATPase"/>
</dbReference>